<dbReference type="GO" id="GO:0004016">
    <property type="term" value="F:adenylate cyclase activity"/>
    <property type="evidence" value="ECO:0007669"/>
    <property type="project" value="UniProtKB-ARBA"/>
</dbReference>
<dbReference type="PROSITE" id="PS50125">
    <property type="entry name" value="GUANYLATE_CYCLASE_2"/>
    <property type="match status" value="1"/>
</dbReference>
<keyword evidence="2" id="KW-1133">Transmembrane helix</keyword>
<dbReference type="CDD" id="cd07302">
    <property type="entry name" value="CHD"/>
    <property type="match status" value="1"/>
</dbReference>
<accession>A0A1P8MQW3</accession>
<protein>
    <recommendedName>
        <fullName evidence="3">Guanylate cyclase domain-containing protein</fullName>
    </recommendedName>
</protein>
<evidence type="ECO:0000259" key="3">
    <source>
        <dbReference type="PROSITE" id="PS50125"/>
    </source>
</evidence>
<dbReference type="Proteomes" id="UP000186336">
    <property type="component" value="Chromosome"/>
</dbReference>
<name>A0A1P8MQW3_9RHOB</name>
<dbReference type="PANTHER" id="PTHR43081">
    <property type="entry name" value="ADENYLATE CYCLASE, TERMINAL-DIFFERENTIATION SPECIFIC-RELATED"/>
    <property type="match status" value="1"/>
</dbReference>
<dbReference type="EMBL" id="CP019312">
    <property type="protein sequence ID" value="APX10435.1"/>
    <property type="molecule type" value="Genomic_DNA"/>
</dbReference>
<dbReference type="RefSeq" id="WP_076626301.1">
    <property type="nucleotide sequence ID" value="NZ_CP019312.1"/>
</dbReference>
<dbReference type="KEGG" id="tom:BWR18_01000"/>
<feature type="domain" description="Guanylate cyclase" evidence="3">
    <location>
        <begin position="13"/>
        <end position="121"/>
    </location>
</feature>
<organism evidence="4 5">
    <name type="scientific">Tateyamaria omphalii</name>
    <dbReference type="NCBI Taxonomy" id="299262"/>
    <lineage>
        <taxon>Bacteria</taxon>
        <taxon>Pseudomonadati</taxon>
        <taxon>Pseudomonadota</taxon>
        <taxon>Alphaproteobacteria</taxon>
        <taxon>Rhodobacterales</taxon>
        <taxon>Roseobacteraceae</taxon>
        <taxon>Tateyamaria</taxon>
    </lineage>
</organism>
<sequence length="271" mass="28641">MPETRPIERKLTTVLAADAANYSGRMSLDEEGTVRALRGTRAIIDAAISRCGGRIANTSGDGLIADIPSVVGAVRCAVDIQRTINSRPDLLPFRLGIHLGDVIIEGDDLLGDGVNLAARLQEMADVGGILVSQYVYDTARNNLGTVEMRPLGPTTPKHLADEIGVYAVIAEGVTAPRLLDNLGPKVTPGGALPPSEEEAAPPASAVEDSPVRTKFKKDRNRILGALGFVVVVDITAGLPFLATAIPQIALLYLLYGKWKAYKEATEPAAPT</sequence>
<feature type="transmembrane region" description="Helical" evidence="2">
    <location>
        <begin position="222"/>
        <end position="255"/>
    </location>
</feature>
<dbReference type="STRING" id="299262.BWR18_01000"/>
<proteinExistence type="predicted"/>
<evidence type="ECO:0000313" key="5">
    <source>
        <dbReference type="Proteomes" id="UP000186336"/>
    </source>
</evidence>
<dbReference type="InterPro" id="IPR001054">
    <property type="entry name" value="A/G_cyclase"/>
</dbReference>
<dbReference type="SUPFAM" id="SSF55073">
    <property type="entry name" value="Nucleotide cyclase"/>
    <property type="match status" value="1"/>
</dbReference>
<evidence type="ECO:0000256" key="2">
    <source>
        <dbReference type="SAM" id="Phobius"/>
    </source>
</evidence>
<dbReference type="AlphaFoldDB" id="A0A1P8MQW3"/>
<dbReference type="Gene3D" id="3.30.70.1230">
    <property type="entry name" value="Nucleotide cyclase"/>
    <property type="match status" value="1"/>
</dbReference>
<gene>
    <name evidence="4" type="ORF">BWR18_01000</name>
</gene>
<keyword evidence="5" id="KW-1185">Reference proteome</keyword>
<dbReference type="PANTHER" id="PTHR43081:SF19">
    <property type="entry name" value="PH-SENSITIVE ADENYLATE CYCLASE RV1264"/>
    <property type="match status" value="1"/>
</dbReference>
<reference evidence="4 5" key="1">
    <citation type="submission" date="2017-01" db="EMBL/GenBank/DDBJ databases">
        <title>Complete genome of Tateyamaria omphalii DOK1-4 isolated from seawater in Dokdo.</title>
        <authorList>
            <person name="Kim J.H."/>
            <person name="Chi W.-J."/>
        </authorList>
    </citation>
    <scope>NUCLEOTIDE SEQUENCE [LARGE SCALE GENOMIC DNA]</scope>
    <source>
        <strain evidence="4 5">DOK1-4</strain>
    </source>
</reference>
<dbReference type="GO" id="GO:0035556">
    <property type="term" value="P:intracellular signal transduction"/>
    <property type="evidence" value="ECO:0007669"/>
    <property type="project" value="InterPro"/>
</dbReference>
<keyword evidence="2" id="KW-0812">Transmembrane</keyword>
<dbReference type="InterPro" id="IPR050697">
    <property type="entry name" value="Adenylyl/Guanylyl_Cyclase_3/4"/>
</dbReference>
<dbReference type="GO" id="GO:0006171">
    <property type="term" value="P:cAMP biosynthetic process"/>
    <property type="evidence" value="ECO:0007669"/>
    <property type="project" value="TreeGrafter"/>
</dbReference>
<evidence type="ECO:0000256" key="1">
    <source>
        <dbReference type="SAM" id="MobiDB-lite"/>
    </source>
</evidence>
<evidence type="ECO:0000313" key="4">
    <source>
        <dbReference type="EMBL" id="APX10435.1"/>
    </source>
</evidence>
<feature type="region of interest" description="Disordered" evidence="1">
    <location>
        <begin position="184"/>
        <end position="210"/>
    </location>
</feature>
<dbReference type="InterPro" id="IPR029787">
    <property type="entry name" value="Nucleotide_cyclase"/>
</dbReference>
<keyword evidence="2" id="KW-0472">Membrane</keyword>